<dbReference type="Gene3D" id="1.20.910.10">
    <property type="entry name" value="Heme oxygenase-like"/>
    <property type="match status" value="1"/>
</dbReference>
<name>A0A8J2S3F9_9STRA</name>
<evidence type="ECO:0000313" key="3">
    <source>
        <dbReference type="EMBL" id="CAH0364143.1"/>
    </source>
</evidence>
<dbReference type="AlphaFoldDB" id="A0A8J2S3F9"/>
<accession>A0A8J2S3F9</accession>
<evidence type="ECO:0000259" key="2">
    <source>
        <dbReference type="Pfam" id="PF03070"/>
    </source>
</evidence>
<feature type="chain" id="PRO_5035329075" description="Thiaminase-2/PQQC domain-containing protein" evidence="1">
    <location>
        <begin position="18"/>
        <end position="296"/>
    </location>
</feature>
<dbReference type="InterPro" id="IPR004305">
    <property type="entry name" value="Thiaminase-2/PQQC"/>
</dbReference>
<comment type="caution">
    <text evidence="3">The sequence shown here is derived from an EMBL/GenBank/DDBJ whole genome shotgun (WGS) entry which is preliminary data.</text>
</comment>
<feature type="signal peptide" evidence="1">
    <location>
        <begin position="1"/>
        <end position="17"/>
    </location>
</feature>
<organism evidence="3 4">
    <name type="scientific">Pelagomonas calceolata</name>
    <dbReference type="NCBI Taxonomy" id="35677"/>
    <lineage>
        <taxon>Eukaryota</taxon>
        <taxon>Sar</taxon>
        <taxon>Stramenopiles</taxon>
        <taxon>Ochrophyta</taxon>
        <taxon>Pelagophyceae</taxon>
        <taxon>Pelagomonadales</taxon>
        <taxon>Pelagomonadaceae</taxon>
        <taxon>Pelagomonas</taxon>
    </lineage>
</organism>
<dbReference type="GO" id="GO:0006772">
    <property type="term" value="P:thiamine metabolic process"/>
    <property type="evidence" value="ECO:0007669"/>
    <property type="project" value="UniProtKB-ARBA"/>
</dbReference>
<dbReference type="Pfam" id="PF03070">
    <property type="entry name" value="TENA_THI-4"/>
    <property type="match status" value="1"/>
</dbReference>
<evidence type="ECO:0000256" key="1">
    <source>
        <dbReference type="SAM" id="SignalP"/>
    </source>
</evidence>
<gene>
    <name evidence="3" type="ORF">PECAL_1P04950</name>
</gene>
<evidence type="ECO:0000313" key="4">
    <source>
        <dbReference type="Proteomes" id="UP000789595"/>
    </source>
</evidence>
<dbReference type="EMBL" id="CAKKNE010000001">
    <property type="protein sequence ID" value="CAH0364143.1"/>
    <property type="molecule type" value="Genomic_DNA"/>
</dbReference>
<dbReference type="InterPro" id="IPR016084">
    <property type="entry name" value="Haem_Oase-like_multi-hlx"/>
</dbReference>
<dbReference type="SUPFAM" id="SSF48613">
    <property type="entry name" value="Heme oxygenase-like"/>
    <property type="match status" value="1"/>
</dbReference>
<dbReference type="Proteomes" id="UP000789595">
    <property type="component" value="Unassembled WGS sequence"/>
</dbReference>
<proteinExistence type="predicted"/>
<keyword evidence="1" id="KW-0732">Signal</keyword>
<feature type="domain" description="Thiaminase-2/PQQC" evidence="2">
    <location>
        <begin position="56"/>
        <end position="285"/>
    </location>
</feature>
<sequence length="296" mass="32559">MRTRHAFAAALAALASAELIDDNGVQWGVTRAYAEAKAKDCLASLRATAWHAQTERALKNHPFVKAAERGRLPLQALQRFVGEQRFIQANDAASFAQLAGSDWRPTAAGLLDLWRNTPPDNLKGLFGTLLKGELAAAPLLQRLIHATGLDYDAHGRSEDGTFFAPEPRAQAYGAYWALLARDGKRAAAAAAAAVNFPAWGDACRRVLHGLRKDEHMKNELKKRGLAEYQEGLAFLAFFAEPLPNLEDMALSILADDFEKNGACELIQDDVRTLQAYEVDFWDAVWKPSHHASRGEL</sequence>
<protein>
    <recommendedName>
        <fullName evidence="2">Thiaminase-2/PQQC domain-containing protein</fullName>
    </recommendedName>
</protein>
<keyword evidence="4" id="KW-1185">Reference proteome</keyword>
<reference evidence="3" key="1">
    <citation type="submission" date="2021-11" db="EMBL/GenBank/DDBJ databases">
        <authorList>
            <consortium name="Genoscope - CEA"/>
            <person name="William W."/>
        </authorList>
    </citation>
    <scope>NUCLEOTIDE SEQUENCE</scope>
</reference>